<organism evidence="1">
    <name type="scientific">viral metagenome</name>
    <dbReference type="NCBI Taxonomy" id="1070528"/>
    <lineage>
        <taxon>unclassified sequences</taxon>
        <taxon>metagenomes</taxon>
        <taxon>organismal metagenomes</taxon>
    </lineage>
</organism>
<dbReference type="AlphaFoldDB" id="A0A6C0JQS0"/>
<evidence type="ECO:0000313" key="1">
    <source>
        <dbReference type="EMBL" id="QHU06777.1"/>
    </source>
</evidence>
<protein>
    <submittedName>
        <fullName evidence="1">Uncharacterized protein</fullName>
    </submittedName>
</protein>
<name>A0A6C0JQS0_9ZZZZ</name>
<sequence length="123" mass="14277">MKQNHTLQIYPKNLGGCAKCSNQRRGNMNNYETARKVFEEGGEILPKQEYKVKLFYTCSNCQEEAHISLSEFRRGKRIVAMGFKMVLYICNKHEYIEKRIYSIGQTIVEPSHPAEIIIEDDDA</sequence>
<reference evidence="1" key="1">
    <citation type="journal article" date="2020" name="Nature">
        <title>Giant virus diversity and host interactions through global metagenomics.</title>
        <authorList>
            <person name="Schulz F."/>
            <person name="Roux S."/>
            <person name="Paez-Espino D."/>
            <person name="Jungbluth S."/>
            <person name="Walsh D.A."/>
            <person name="Denef V.J."/>
            <person name="McMahon K.D."/>
            <person name="Konstantinidis K.T."/>
            <person name="Eloe-Fadrosh E.A."/>
            <person name="Kyrpides N.C."/>
            <person name="Woyke T."/>
        </authorList>
    </citation>
    <scope>NUCLEOTIDE SEQUENCE</scope>
    <source>
        <strain evidence="1">GVMAG-S-1038524-41</strain>
    </source>
</reference>
<dbReference type="EMBL" id="MN740667">
    <property type="protein sequence ID" value="QHU06777.1"/>
    <property type="molecule type" value="Genomic_DNA"/>
</dbReference>
<accession>A0A6C0JQS0</accession>
<proteinExistence type="predicted"/>